<dbReference type="RefSeq" id="WP_254167193.1">
    <property type="nucleotide sequence ID" value="NZ_JAHESF010000024.1"/>
</dbReference>
<feature type="chain" id="PRO_5043028281" evidence="8">
    <location>
        <begin position="21"/>
        <end position="495"/>
    </location>
</feature>
<name>A0AAP2DQV1_9BACT</name>
<organism evidence="9 10">
    <name type="scientific">Chryseosolibacter histidini</name>
    <dbReference type="NCBI Taxonomy" id="2782349"/>
    <lineage>
        <taxon>Bacteria</taxon>
        <taxon>Pseudomonadati</taxon>
        <taxon>Bacteroidota</taxon>
        <taxon>Cytophagia</taxon>
        <taxon>Cytophagales</taxon>
        <taxon>Chryseotaleaceae</taxon>
        <taxon>Chryseosolibacter</taxon>
    </lineage>
</organism>
<keyword evidence="7" id="KW-0998">Cell outer membrane</keyword>
<dbReference type="PANTHER" id="PTHR30026">
    <property type="entry name" value="OUTER MEMBRANE PROTEIN TOLC"/>
    <property type="match status" value="1"/>
</dbReference>
<comment type="similarity">
    <text evidence="2">Belongs to the outer membrane factor (OMF) (TC 1.B.17) family.</text>
</comment>
<proteinExistence type="inferred from homology"/>
<dbReference type="InterPro" id="IPR003423">
    <property type="entry name" value="OMP_efflux"/>
</dbReference>
<dbReference type="EMBL" id="JAHESF010000024">
    <property type="protein sequence ID" value="MBT1699327.1"/>
    <property type="molecule type" value="Genomic_DNA"/>
</dbReference>
<keyword evidence="8" id="KW-0732">Signal</keyword>
<dbReference type="InterPro" id="IPR051906">
    <property type="entry name" value="TolC-like"/>
</dbReference>
<reference evidence="9 10" key="1">
    <citation type="submission" date="2021-05" db="EMBL/GenBank/DDBJ databases">
        <title>A Polyphasic approach of four new species of the genus Ohtaekwangia: Ohtaekwangia histidinii sp. nov., Ohtaekwangia cretensis sp. nov., Ohtaekwangia indiensis sp. nov., Ohtaekwangia reichenbachii sp. nov. from diverse environment.</title>
        <authorList>
            <person name="Octaviana S."/>
        </authorList>
    </citation>
    <scope>NUCLEOTIDE SEQUENCE [LARGE SCALE GENOMIC DNA]</scope>
    <source>
        <strain evidence="9 10">PWU4</strain>
    </source>
</reference>
<evidence type="ECO:0000256" key="1">
    <source>
        <dbReference type="ARBA" id="ARBA00004442"/>
    </source>
</evidence>
<accession>A0AAP2DQV1</accession>
<dbReference type="GO" id="GO:0015288">
    <property type="term" value="F:porin activity"/>
    <property type="evidence" value="ECO:0007669"/>
    <property type="project" value="TreeGrafter"/>
</dbReference>
<dbReference type="AlphaFoldDB" id="A0AAP2DQV1"/>
<evidence type="ECO:0000313" key="10">
    <source>
        <dbReference type="Proteomes" id="UP001319200"/>
    </source>
</evidence>
<protein>
    <submittedName>
        <fullName evidence="9">TolC family protein</fullName>
    </submittedName>
</protein>
<dbReference type="GO" id="GO:0015562">
    <property type="term" value="F:efflux transmembrane transporter activity"/>
    <property type="evidence" value="ECO:0007669"/>
    <property type="project" value="InterPro"/>
</dbReference>
<evidence type="ECO:0000256" key="8">
    <source>
        <dbReference type="SAM" id="SignalP"/>
    </source>
</evidence>
<dbReference type="SUPFAM" id="SSF56954">
    <property type="entry name" value="Outer membrane efflux proteins (OEP)"/>
    <property type="match status" value="1"/>
</dbReference>
<dbReference type="Gene3D" id="1.20.1600.10">
    <property type="entry name" value="Outer membrane efflux proteins (OEP)"/>
    <property type="match status" value="1"/>
</dbReference>
<keyword evidence="6" id="KW-0472">Membrane</keyword>
<sequence length="495" mass="55160">MRRIYLIILATMVSPVLIKAQQTETGQSQAAQQSQTGQAFTLEQCIQYALDNSANVKNAVIDEQIADARVKETRGIGLPQIDGSVTVQHNSKLPRFFATKQTAFGFSGETDYANFMPGVPDDGVVASRNFFQLPSSGNANLAINQLLFNSSYLVGLRAASTYRELSVKTTQQTKEQTIEKVIKAYYAVLINKDRMQLFDNNIERVESLLKTTSAMNTNGFAESIDVDRIKVTLNNLRAERDKFYKLQELGYELLKFQMTYPMDQPIAVTGDIASLNVSEDVLSTYSANWDYKERIDYSILETNQRLLELDLKNKYSTSLPSLSAFANLGYSTQSPNISGVFKTNTNIKDNGVTGPDKWYPAVSFGVSLNVPIFSGLQRNYRVQQAKLALQKVENNFTNLKSAIDLEVQQAATNYINAVTTLKSQDENKKLAENVARVTKIKYEQGVGSNIEVIDAESALKEAQINYYSALYDAVVARVDLEKAYGKLSPTPQENK</sequence>
<keyword evidence="10" id="KW-1185">Reference proteome</keyword>
<evidence type="ECO:0000256" key="6">
    <source>
        <dbReference type="ARBA" id="ARBA00023136"/>
    </source>
</evidence>
<dbReference type="PANTHER" id="PTHR30026:SF20">
    <property type="entry name" value="OUTER MEMBRANE PROTEIN TOLC"/>
    <property type="match status" value="1"/>
</dbReference>
<evidence type="ECO:0000256" key="5">
    <source>
        <dbReference type="ARBA" id="ARBA00022692"/>
    </source>
</evidence>
<comment type="subcellular location">
    <subcellularLocation>
        <location evidence="1">Cell outer membrane</location>
    </subcellularLocation>
</comment>
<evidence type="ECO:0000256" key="4">
    <source>
        <dbReference type="ARBA" id="ARBA00022452"/>
    </source>
</evidence>
<dbReference type="Pfam" id="PF02321">
    <property type="entry name" value="OEP"/>
    <property type="match status" value="1"/>
</dbReference>
<keyword evidence="4" id="KW-1134">Transmembrane beta strand</keyword>
<keyword evidence="5" id="KW-0812">Transmembrane</keyword>
<dbReference type="GO" id="GO:0009279">
    <property type="term" value="C:cell outer membrane"/>
    <property type="evidence" value="ECO:0007669"/>
    <property type="project" value="UniProtKB-SubCell"/>
</dbReference>
<evidence type="ECO:0000256" key="3">
    <source>
        <dbReference type="ARBA" id="ARBA00022448"/>
    </source>
</evidence>
<gene>
    <name evidence="9" type="ORF">KK083_20690</name>
</gene>
<evidence type="ECO:0000256" key="2">
    <source>
        <dbReference type="ARBA" id="ARBA00007613"/>
    </source>
</evidence>
<evidence type="ECO:0000256" key="7">
    <source>
        <dbReference type="ARBA" id="ARBA00023237"/>
    </source>
</evidence>
<dbReference type="GO" id="GO:1990281">
    <property type="term" value="C:efflux pump complex"/>
    <property type="evidence" value="ECO:0007669"/>
    <property type="project" value="TreeGrafter"/>
</dbReference>
<comment type="caution">
    <text evidence="9">The sequence shown here is derived from an EMBL/GenBank/DDBJ whole genome shotgun (WGS) entry which is preliminary data.</text>
</comment>
<evidence type="ECO:0000313" key="9">
    <source>
        <dbReference type="EMBL" id="MBT1699327.1"/>
    </source>
</evidence>
<keyword evidence="3" id="KW-0813">Transport</keyword>
<feature type="signal peptide" evidence="8">
    <location>
        <begin position="1"/>
        <end position="20"/>
    </location>
</feature>
<dbReference type="Proteomes" id="UP001319200">
    <property type="component" value="Unassembled WGS sequence"/>
</dbReference>